<dbReference type="RefSeq" id="WP_015514253.1">
    <property type="nucleotide sequence ID" value="NC_021009.1"/>
</dbReference>
<sequence length="99" mass="11746">MARYREFRKIDSDMVRSMCIRESYYTIGDVDAYTHLLVDLCDYKKEITMDDLEEITEDILQHSDVNSFCGQYGCSEEELFDSTLWKVINDCCKTFVERI</sequence>
<dbReference type="HOGENOM" id="CLU_2315466_0_0_9"/>
<reference evidence="1 2" key="1">
    <citation type="submission" date="2010-03" db="EMBL/GenBank/DDBJ databases">
        <title>The genome sequence of Coprococcus catus GD/7.</title>
        <authorList>
            <consortium name="metaHIT consortium -- http://www.metahit.eu/"/>
            <person name="Pajon A."/>
            <person name="Turner K."/>
            <person name="Parkhill J."/>
            <person name="Duncan S."/>
            <person name="Flint H."/>
        </authorList>
    </citation>
    <scope>NUCLEOTIDE SEQUENCE [LARGE SCALE GENOMIC DNA]</scope>
    <source>
        <strain evidence="1 2">GD/7</strain>
    </source>
</reference>
<evidence type="ECO:0000313" key="1">
    <source>
        <dbReference type="EMBL" id="CBK80685.1"/>
    </source>
</evidence>
<accession>D4J8L4</accession>
<dbReference type="STRING" id="717962.CC1_19540"/>
<dbReference type="EMBL" id="FP929038">
    <property type="protein sequence ID" value="CBK80685.1"/>
    <property type="molecule type" value="Genomic_DNA"/>
</dbReference>
<reference evidence="1 2" key="2">
    <citation type="submission" date="2010-03" db="EMBL/GenBank/DDBJ databases">
        <authorList>
            <person name="Pajon A."/>
        </authorList>
    </citation>
    <scope>NUCLEOTIDE SEQUENCE [LARGE SCALE GENOMIC DNA]</scope>
    <source>
        <strain evidence="1 2">GD/7</strain>
    </source>
</reference>
<dbReference type="AlphaFoldDB" id="D4J8L4"/>
<proteinExistence type="predicted"/>
<name>D4J8L4_9FIRM</name>
<dbReference type="Proteomes" id="UP000008798">
    <property type="component" value="Chromosome"/>
</dbReference>
<protein>
    <recommendedName>
        <fullName evidence="3">CdiI immunity protein domain-containing protein</fullName>
    </recommendedName>
</protein>
<gene>
    <name evidence="1" type="ORF">CC1_19540</name>
</gene>
<dbReference type="KEGG" id="cct:CC1_19540"/>
<evidence type="ECO:0008006" key="3">
    <source>
        <dbReference type="Google" id="ProtNLM"/>
    </source>
</evidence>
<organism evidence="1 2">
    <name type="scientific">Coprococcus catus GD/7</name>
    <dbReference type="NCBI Taxonomy" id="717962"/>
    <lineage>
        <taxon>Bacteria</taxon>
        <taxon>Bacillati</taxon>
        <taxon>Bacillota</taxon>
        <taxon>Clostridia</taxon>
        <taxon>Lachnospirales</taxon>
        <taxon>Lachnospiraceae</taxon>
        <taxon>Coprococcus</taxon>
    </lineage>
</organism>
<evidence type="ECO:0000313" key="2">
    <source>
        <dbReference type="Proteomes" id="UP000008798"/>
    </source>
</evidence>
<dbReference type="PATRIC" id="fig|717962.3.peg.1793"/>